<comment type="caution">
    <text evidence="1">The sequence shown here is derived from an EMBL/GenBank/DDBJ whole genome shotgun (WGS) entry which is preliminary data.</text>
</comment>
<dbReference type="EMBL" id="NJEU01000226">
    <property type="protein sequence ID" value="PHH78383.1"/>
    <property type="molecule type" value="Genomic_DNA"/>
</dbReference>
<organism evidence="1 2">
    <name type="scientific">Ophiocordyceps australis</name>
    <dbReference type="NCBI Taxonomy" id="1399860"/>
    <lineage>
        <taxon>Eukaryota</taxon>
        <taxon>Fungi</taxon>
        <taxon>Dikarya</taxon>
        <taxon>Ascomycota</taxon>
        <taxon>Pezizomycotina</taxon>
        <taxon>Sordariomycetes</taxon>
        <taxon>Hypocreomycetidae</taxon>
        <taxon>Hypocreales</taxon>
        <taxon>Ophiocordycipitaceae</taxon>
        <taxon>Ophiocordyceps</taxon>
    </lineage>
</organism>
<reference evidence="1 2" key="1">
    <citation type="submission" date="2017-06" db="EMBL/GenBank/DDBJ databases">
        <title>Ant-infecting Ophiocordyceps genomes reveal a high diversity of potential behavioral manipulation genes and a possible major role for enterotoxins.</title>
        <authorList>
            <person name="De Bekker C."/>
            <person name="Evans H.C."/>
            <person name="Brachmann A."/>
            <person name="Hughes D.P."/>
        </authorList>
    </citation>
    <scope>NUCLEOTIDE SEQUENCE [LARGE SCALE GENOMIC DNA]</scope>
    <source>
        <strain evidence="1 2">1348a</strain>
    </source>
</reference>
<dbReference type="Proteomes" id="UP000224854">
    <property type="component" value="Unassembled WGS sequence"/>
</dbReference>
<dbReference type="OrthoDB" id="3565018at2759"/>
<gene>
    <name evidence="1" type="ORF">CDD82_3076</name>
</gene>
<dbReference type="AlphaFoldDB" id="A0A2C5ZES6"/>
<evidence type="ECO:0000313" key="1">
    <source>
        <dbReference type="EMBL" id="PHH78383.1"/>
    </source>
</evidence>
<name>A0A2C5ZES6_9HYPO</name>
<protein>
    <submittedName>
        <fullName evidence="1">Uncharacterized protein</fullName>
    </submittedName>
</protein>
<proteinExistence type="predicted"/>
<keyword evidence="2" id="KW-1185">Reference proteome</keyword>
<accession>A0A2C5ZES6</accession>
<evidence type="ECO:0000313" key="2">
    <source>
        <dbReference type="Proteomes" id="UP000224854"/>
    </source>
</evidence>
<sequence length="228" mass="25334">MPENEMSIPDSLVLPFATDVTGRLAVVAQGQSLDKLFCPALAAALWLVNQHLKNYERADSGLGKRLMKLLSNLEKICKPRTRQSIPHQKASLAHEYPGLSLLLQDERQNAVDGIRKLASSGRKRQQGLLRILEAFIKPLACADEIPTFKTENEAGASDDFSGSIRILYKVLARYIFCNNGSEKKQIAGRLRLALERGAKYNSPAFDLMFIAHPHQELQDISPMAPNPD</sequence>